<keyword evidence="5" id="KW-1185">Reference proteome</keyword>
<dbReference type="InterPro" id="IPR043504">
    <property type="entry name" value="Peptidase_S1_PA_chymotrypsin"/>
</dbReference>
<reference evidence="2 4" key="1">
    <citation type="submission" date="2020-07" db="EMBL/GenBank/DDBJ databases">
        <title>Diversity of carbapenemase encoding genes among Pseudomonas putida group clinical isolates in a tertiary Brazilian hospital.</title>
        <authorList>
            <person name="Alberto-Lei F."/>
            <person name="Nodari C.S."/>
            <person name="Streling A.P."/>
            <person name="Paulino J.T."/>
            <person name="Bessa-Neto F.O."/>
            <person name="Cayo R."/>
            <person name="Gales A.C."/>
        </authorList>
    </citation>
    <scope>NUCLEOTIDE SEQUENCE [LARGE SCALE GENOMIC DNA]</scope>
    <source>
        <strain evidence="2 4">14802</strain>
    </source>
</reference>
<dbReference type="Proteomes" id="UP000825591">
    <property type="component" value="Chromosome"/>
</dbReference>
<accession>A0A7W2PWL4</accession>
<dbReference type="EMBL" id="CP081966">
    <property type="protein sequence ID" value="QZP27181.1"/>
    <property type="molecule type" value="Genomic_DNA"/>
</dbReference>
<dbReference type="AlphaFoldDB" id="A0A7W2PWL4"/>
<reference evidence="3 5" key="2">
    <citation type="submission" date="2021-08" db="EMBL/GenBank/DDBJ databases">
        <title>Bactericidal Effect of Pseudomonas oryziphila sp. nov., a novel Pseudomonas Species Against Xanthomonas oryzae Reduces Disease Severity of Bacterial Leaf Streak of Rice.</title>
        <authorList>
            <person name="Yang R."/>
            <person name="Li S."/>
            <person name="Li Y."/>
            <person name="Yan Y."/>
            <person name="Fang Y."/>
            <person name="Zou L."/>
            <person name="Chen G."/>
        </authorList>
    </citation>
    <scope>NUCLEOTIDE SEQUENCE [LARGE SCALE GENOMIC DNA]</scope>
    <source>
        <strain evidence="3 5">DSM 17497</strain>
    </source>
</reference>
<dbReference type="RefSeq" id="WP_028688417.1">
    <property type="nucleotide sequence ID" value="NZ_BQIL01000001.1"/>
</dbReference>
<dbReference type="SUPFAM" id="SSF50494">
    <property type="entry name" value="Trypsin-like serine proteases"/>
    <property type="match status" value="1"/>
</dbReference>
<dbReference type="Pfam" id="PF13365">
    <property type="entry name" value="Trypsin_2"/>
    <property type="match status" value="1"/>
</dbReference>
<keyword evidence="1" id="KW-0732">Signal</keyword>
<dbReference type="GO" id="GO:0008233">
    <property type="term" value="F:peptidase activity"/>
    <property type="evidence" value="ECO:0007669"/>
    <property type="project" value="UniProtKB-KW"/>
</dbReference>
<sequence>MPMLPTNALASVLALTTLNAIAAQAVPTPLTNANGENAHWTGIGRLSVPPYTQCIATLIDSREQTSATNGPAYVLTSGHCLSTRNGQIVHDAPAQGTITFNYFIDTPDTRAAFPLKRTVWSSVQGSDLALVELQASLADVMAAGVEPLTLGKRAPAGSEVVMVGEPSRPDSGLRAAYCKETDVDSVTDFPWVWRKLKTNDCPTRSEGASGSPVIERANGRVVSVLNSAAVGQACAPGGACTPMNNFAIPVQRVMGCFRNAHVDLSVEGCDLLPGFQLVQKPPIRLLKRVASDAQGQPLPATWNMSFSLDTPYYRYKTVRDALACEDPVGYSATLASSENHIDDPIGSQPGRYHLCLIGVQSADQLPSPALMANALSVPLELLAEGSPQVRYSIDRHQAGHVRINWQTDQPYLRRYVLKLGKPDAVDCTNPFGYRRALMSSQVITAAQLPVTLCSRAIDLDGQVSATRSELLSPES</sequence>
<name>A0A7W2PWL4_9PSED</name>
<evidence type="ECO:0000313" key="5">
    <source>
        <dbReference type="Proteomes" id="UP000825591"/>
    </source>
</evidence>
<dbReference type="InterPro" id="IPR009003">
    <property type="entry name" value="Peptidase_S1_PA"/>
</dbReference>
<gene>
    <name evidence="2" type="ORF">H4C75_01580</name>
    <name evidence="3" type="ORF">K5H97_02145</name>
</gene>
<evidence type="ECO:0000313" key="3">
    <source>
        <dbReference type="EMBL" id="QZP27181.1"/>
    </source>
</evidence>
<keyword evidence="3" id="KW-0378">Hydrolase</keyword>
<dbReference type="GO" id="GO:0006508">
    <property type="term" value="P:proteolysis"/>
    <property type="evidence" value="ECO:0007669"/>
    <property type="project" value="UniProtKB-KW"/>
</dbReference>
<protein>
    <submittedName>
        <fullName evidence="3">Serine protease</fullName>
    </submittedName>
    <submittedName>
        <fullName evidence="2">Trypsin-like peptidase domain-containing protein</fullName>
    </submittedName>
</protein>
<keyword evidence="3" id="KW-0645">Protease</keyword>
<evidence type="ECO:0000256" key="1">
    <source>
        <dbReference type="SAM" id="SignalP"/>
    </source>
</evidence>
<dbReference type="EMBL" id="JACGDE010000001">
    <property type="protein sequence ID" value="MBA6063454.1"/>
    <property type="molecule type" value="Genomic_DNA"/>
</dbReference>
<dbReference type="Proteomes" id="UP000541770">
    <property type="component" value="Unassembled WGS sequence"/>
</dbReference>
<evidence type="ECO:0000313" key="2">
    <source>
        <dbReference type="EMBL" id="MBA6063454.1"/>
    </source>
</evidence>
<feature type="chain" id="PRO_5030942540" evidence="1">
    <location>
        <begin position="26"/>
        <end position="475"/>
    </location>
</feature>
<proteinExistence type="predicted"/>
<evidence type="ECO:0000313" key="4">
    <source>
        <dbReference type="Proteomes" id="UP000541770"/>
    </source>
</evidence>
<organism evidence="2 4">
    <name type="scientific">Pseudomonas mosselii</name>
    <dbReference type="NCBI Taxonomy" id="78327"/>
    <lineage>
        <taxon>Bacteria</taxon>
        <taxon>Pseudomonadati</taxon>
        <taxon>Pseudomonadota</taxon>
        <taxon>Gammaproteobacteria</taxon>
        <taxon>Pseudomonadales</taxon>
        <taxon>Pseudomonadaceae</taxon>
        <taxon>Pseudomonas</taxon>
    </lineage>
</organism>
<feature type="signal peptide" evidence="1">
    <location>
        <begin position="1"/>
        <end position="25"/>
    </location>
</feature>
<dbReference type="Gene3D" id="2.40.10.10">
    <property type="entry name" value="Trypsin-like serine proteases"/>
    <property type="match status" value="2"/>
</dbReference>